<feature type="binding site" evidence="8">
    <location>
        <position position="206"/>
    </location>
    <ligand>
        <name>Zn(2+)</name>
        <dbReference type="ChEBI" id="CHEBI:29105"/>
    </ligand>
</feature>
<feature type="domain" description="Amidohydrolase-related" evidence="9">
    <location>
        <begin position="38"/>
        <end position="365"/>
    </location>
</feature>
<dbReference type="Proteomes" id="UP000075526">
    <property type="component" value="Unassembled WGS sequence"/>
</dbReference>
<dbReference type="CDD" id="cd00854">
    <property type="entry name" value="NagA"/>
    <property type="match status" value="1"/>
</dbReference>
<accession>A0A149RNF4</accession>
<comment type="similarity">
    <text evidence="1 5">Belongs to the metallo-dependent hydrolases superfamily. NagA family.</text>
</comment>
<keyword evidence="2 8" id="KW-0479">Metal-binding</keyword>
<dbReference type="PIRSF" id="PIRSF038994">
    <property type="entry name" value="NagA"/>
    <property type="match status" value="1"/>
</dbReference>
<evidence type="ECO:0000313" key="11">
    <source>
        <dbReference type="Proteomes" id="UP000075526"/>
    </source>
</evidence>
<dbReference type="PANTHER" id="PTHR11113:SF14">
    <property type="entry name" value="N-ACETYLGLUCOSAMINE-6-PHOSPHATE DEACETYLASE"/>
    <property type="match status" value="1"/>
</dbReference>
<dbReference type="AlphaFoldDB" id="A0A149RNF4"/>
<dbReference type="GO" id="GO:0008448">
    <property type="term" value="F:N-acetylglucosamine-6-phosphate deacetylase activity"/>
    <property type="evidence" value="ECO:0007669"/>
    <property type="project" value="InterPro"/>
</dbReference>
<evidence type="ECO:0000256" key="3">
    <source>
        <dbReference type="ARBA" id="ARBA00022801"/>
    </source>
</evidence>
<feature type="active site" description="Proton donor/acceptor" evidence="6">
    <location>
        <position position="262"/>
    </location>
</feature>
<dbReference type="EMBL" id="LHZF01000164">
    <property type="protein sequence ID" value="KXV15552.1"/>
    <property type="molecule type" value="Genomic_DNA"/>
</dbReference>
<evidence type="ECO:0000256" key="6">
    <source>
        <dbReference type="PIRSR" id="PIRSR038994-1"/>
    </source>
</evidence>
<evidence type="ECO:0000256" key="7">
    <source>
        <dbReference type="PIRSR" id="PIRSR038994-2"/>
    </source>
</evidence>
<feature type="binding site" evidence="7">
    <location>
        <position position="240"/>
    </location>
    <ligand>
        <name>substrate</name>
    </ligand>
</feature>
<comment type="caution">
    <text evidence="10">The sequence shown here is derived from an EMBL/GenBank/DDBJ whole genome shotgun (WGS) entry which is preliminary data.</text>
</comment>
<organism evidence="10 11">
    <name type="scientific">Acetobacter malorum</name>
    <dbReference type="NCBI Taxonomy" id="178901"/>
    <lineage>
        <taxon>Bacteria</taxon>
        <taxon>Pseudomonadati</taxon>
        <taxon>Pseudomonadota</taxon>
        <taxon>Alphaproteobacteria</taxon>
        <taxon>Acetobacterales</taxon>
        <taxon>Acetobacteraceae</taxon>
        <taxon>Acetobacter</taxon>
    </lineage>
</organism>
<dbReference type="GO" id="GO:0046872">
    <property type="term" value="F:metal ion binding"/>
    <property type="evidence" value="ECO:0007669"/>
    <property type="project" value="UniProtKB-KW"/>
</dbReference>
<dbReference type="InterPro" id="IPR011059">
    <property type="entry name" value="Metal-dep_hydrolase_composite"/>
</dbReference>
<feature type="binding site" evidence="7">
    <location>
        <begin position="295"/>
        <end position="297"/>
    </location>
    <ligand>
        <name>substrate</name>
    </ligand>
</feature>
<dbReference type="SUPFAM" id="SSF51556">
    <property type="entry name" value="Metallo-dependent hydrolases"/>
    <property type="match status" value="1"/>
</dbReference>
<evidence type="ECO:0000256" key="5">
    <source>
        <dbReference type="PIRNR" id="PIRNR038994"/>
    </source>
</evidence>
<dbReference type="PATRIC" id="fig|178901.13.peg.2195"/>
<dbReference type="Pfam" id="PF01979">
    <property type="entry name" value="Amidohydro_1"/>
    <property type="match status" value="1"/>
</dbReference>
<evidence type="ECO:0000256" key="8">
    <source>
        <dbReference type="PIRSR" id="PIRSR038994-3"/>
    </source>
</evidence>
<feature type="binding site" evidence="8">
    <location>
        <position position="117"/>
    </location>
    <ligand>
        <name>Zn(2+)</name>
        <dbReference type="ChEBI" id="CHEBI:29105"/>
    </ligand>
</feature>
<dbReference type="InterPro" id="IPR006680">
    <property type="entry name" value="Amidohydro-rel"/>
</dbReference>
<feature type="binding site" evidence="7">
    <location>
        <position position="128"/>
    </location>
    <ligand>
        <name>substrate</name>
    </ligand>
</feature>
<sequence length="367" mass="38673">MSALDGHLVLPDRIMPGRLSFSEQIEGTEARSAVPDRYILPGFIDGHVHGGNGADTMDGVEAIHTLSRFHAQHGTTTILPTTITRPWADVMDALHAVAEVVRAQIPGGPVVHGAHLEGPFVSPHKLGAQPPYAIPPTADRVAEALGTDCVRVVTLAPELPHAKTAIKQFADAGVRVSLGHTVAEYEEANAAICHICASGGVAGATHLFNAMAPITSRKPGPVTALMCSDAYAEMIFDTHHVHPATFRLAHRVMGGRLVFVTDAMRATGLPEGPSQLGGQEVMVKDGTARLPDGSLAGSVLTLDQALRNALQAGTPLLEVAALLSTNPARYLGLTDRGTLEAGKRADFVVLDSGFMVQEVWVGGERIH</sequence>
<evidence type="ECO:0000259" key="9">
    <source>
        <dbReference type="Pfam" id="PF01979"/>
    </source>
</evidence>
<proteinExistence type="inferred from homology"/>
<dbReference type="SUPFAM" id="SSF51338">
    <property type="entry name" value="Composite domain of metallo-dependent hydrolases"/>
    <property type="match status" value="1"/>
</dbReference>
<gene>
    <name evidence="10" type="ORF">AD933_08320</name>
</gene>
<dbReference type="InterPro" id="IPR003764">
    <property type="entry name" value="GlcNAc_6-P_deAcase"/>
</dbReference>
<keyword evidence="4 5" id="KW-0119">Carbohydrate metabolism</keyword>
<feature type="binding site" evidence="8">
    <location>
        <position position="180"/>
    </location>
    <ligand>
        <name>Zn(2+)</name>
        <dbReference type="ChEBI" id="CHEBI:29105"/>
    </ligand>
</feature>
<dbReference type="Gene3D" id="3.20.20.140">
    <property type="entry name" value="Metal-dependent hydrolases"/>
    <property type="match status" value="1"/>
</dbReference>
<evidence type="ECO:0000256" key="4">
    <source>
        <dbReference type="ARBA" id="ARBA00023277"/>
    </source>
</evidence>
<dbReference type="Gene3D" id="2.30.40.10">
    <property type="entry name" value="Urease, subunit C, domain 1"/>
    <property type="match status" value="1"/>
</dbReference>
<reference evidence="10 11" key="1">
    <citation type="submission" date="2015-06" db="EMBL/GenBank/DDBJ databases">
        <title>Improved classification and identification of acetic acid bacteria using matrix-assisted laser desorption/ionization time-of-flight mass spectrometry; Gluconobacter nephelii and Gluconobacter uchimurae are later heterotypic synonyms of Gluconobacter japonicus and Gluconobacter oxydans, respectively.</title>
        <authorList>
            <person name="Li L."/>
            <person name="Cleenwerck I."/>
            <person name="De Vuyst L."/>
            <person name="Vandamme P."/>
        </authorList>
    </citation>
    <scope>NUCLEOTIDE SEQUENCE [LARGE SCALE GENOMIC DNA]</scope>
    <source>
        <strain evidence="10 11">LMG 1552</strain>
    </source>
</reference>
<dbReference type="NCBIfam" id="TIGR00221">
    <property type="entry name" value="nagA"/>
    <property type="match status" value="1"/>
</dbReference>
<comment type="cofactor">
    <cofactor evidence="8">
        <name>a divalent metal cation</name>
        <dbReference type="ChEBI" id="CHEBI:60240"/>
    </cofactor>
    <text evidence="8">Binds 1 divalent metal cation per subunit.</text>
</comment>
<feature type="binding site" evidence="7">
    <location>
        <position position="217"/>
    </location>
    <ligand>
        <name>substrate</name>
    </ligand>
</feature>
<name>A0A149RNF4_9PROT</name>
<feature type="binding site" evidence="7">
    <location>
        <begin position="209"/>
        <end position="210"/>
    </location>
    <ligand>
        <name>substrate</name>
    </ligand>
</feature>
<keyword evidence="3 5" id="KW-0378">Hydrolase</keyword>
<dbReference type="InterPro" id="IPR032466">
    <property type="entry name" value="Metal_Hydrolase"/>
</dbReference>
<evidence type="ECO:0000256" key="1">
    <source>
        <dbReference type="ARBA" id="ARBA00010716"/>
    </source>
</evidence>
<evidence type="ECO:0000313" key="10">
    <source>
        <dbReference type="EMBL" id="KXV15552.1"/>
    </source>
</evidence>
<dbReference type="GO" id="GO:0006046">
    <property type="term" value="P:N-acetylglucosamine catabolic process"/>
    <property type="evidence" value="ECO:0007669"/>
    <property type="project" value="TreeGrafter"/>
</dbReference>
<evidence type="ECO:0000256" key="2">
    <source>
        <dbReference type="ARBA" id="ARBA00022723"/>
    </source>
</evidence>
<protein>
    <submittedName>
        <fullName evidence="10">N-acetylglucosamine-6-phosphate deacetylase</fullName>
    </submittedName>
</protein>
<dbReference type="PANTHER" id="PTHR11113">
    <property type="entry name" value="N-ACETYLGLUCOSAMINE-6-PHOSPHATE DEACETYLASE"/>
    <property type="match status" value="1"/>
</dbReference>